<gene>
    <name evidence="2" type="ORF">CALCODRAFT_514807</name>
</gene>
<dbReference type="STRING" id="1353952.A0A165J272"/>
<feature type="region of interest" description="Disordered" evidence="1">
    <location>
        <begin position="18"/>
        <end position="82"/>
    </location>
</feature>
<feature type="compositionally biased region" description="Low complexity" evidence="1">
    <location>
        <begin position="31"/>
        <end position="67"/>
    </location>
</feature>
<sequence>MEPKKEDWRRLASAYIAAKGESWTPTPAPAFPAAHPGLARASPSAPPTSTATSSNPPSAMASSAPTSSPGPPPPARPPKEEERDFHSLLLAPNLALETRLARVERLLQSQSQLPALPTPAPTQTENARLRTLVGELAGRIDSLERATRSAHALPATPPPQQHDALSVQLAPFLDPLRADLDLLSAQLLSLTPSSPRPAPTAPLTQAQTEALIASSSRATCEHTLHLLADARQHGQRELDAAVNAVGANFTDRLERAVTGLAAALGQQIAGSSNALRTEVEELRQQLAALSSLSPLALSQPQQPHTFAQAQAQSPPSSPPPSGPSPSALSELRQALLEEMRELAHSAVLEGKSYTDSARIDFDSELDERVGELADRVGAVELAGRGVTGVVAREVKLAVDGARGEVERRVEKELQGMERKVEKELQVFGEALRGELGRELGEAMRGDLREGLRSELQATLRAALEQGGDPSPSAPLPQPEPAPEPAKAPGTLDPELQALKRELADTVERLRTEMRAVLDISRACILFLTARDPQAKEVMGRLLGKGRTEAGGGKDERDGGMALDP</sequence>
<feature type="compositionally biased region" description="Low complexity" evidence="1">
    <location>
        <begin position="298"/>
        <end position="314"/>
    </location>
</feature>
<feature type="compositionally biased region" description="Pro residues" evidence="1">
    <location>
        <begin position="471"/>
        <end position="485"/>
    </location>
</feature>
<feature type="region of interest" description="Disordered" evidence="1">
    <location>
        <begin position="298"/>
        <end position="328"/>
    </location>
</feature>
<dbReference type="PANTHER" id="PTHR48148:SF3">
    <property type="entry name" value="KERATINOCYTE PROLINE-RICH PROTEIN"/>
    <property type="match status" value="1"/>
</dbReference>
<protein>
    <submittedName>
        <fullName evidence="2">Uncharacterized protein</fullName>
    </submittedName>
</protein>
<proteinExistence type="predicted"/>
<reference evidence="2 3" key="1">
    <citation type="journal article" date="2016" name="Mol. Biol. Evol.">
        <title>Comparative Genomics of Early-Diverging Mushroom-Forming Fungi Provides Insights into the Origins of Lignocellulose Decay Capabilities.</title>
        <authorList>
            <person name="Nagy L.G."/>
            <person name="Riley R."/>
            <person name="Tritt A."/>
            <person name="Adam C."/>
            <person name="Daum C."/>
            <person name="Floudas D."/>
            <person name="Sun H."/>
            <person name="Yadav J.S."/>
            <person name="Pangilinan J."/>
            <person name="Larsson K.H."/>
            <person name="Matsuura K."/>
            <person name="Barry K."/>
            <person name="Labutti K."/>
            <person name="Kuo R."/>
            <person name="Ohm R.A."/>
            <person name="Bhattacharya S.S."/>
            <person name="Shirouzu T."/>
            <person name="Yoshinaga Y."/>
            <person name="Martin F.M."/>
            <person name="Grigoriev I.V."/>
            <person name="Hibbett D.S."/>
        </authorList>
    </citation>
    <scope>NUCLEOTIDE SEQUENCE [LARGE SCALE GENOMIC DNA]</scope>
    <source>
        <strain evidence="2 3">HHB12733</strain>
    </source>
</reference>
<feature type="region of interest" description="Disordered" evidence="1">
    <location>
        <begin position="540"/>
        <end position="564"/>
    </location>
</feature>
<accession>A0A165J272</accession>
<evidence type="ECO:0000256" key="1">
    <source>
        <dbReference type="SAM" id="MobiDB-lite"/>
    </source>
</evidence>
<dbReference type="AlphaFoldDB" id="A0A165J272"/>
<dbReference type="EMBL" id="KV423924">
    <property type="protein sequence ID" value="KZT61274.1"/>
    <property type="molecule type" value="Genomic_DNA"/>
</dbReference>
<dbReference type="PANTHER" id="PTHR48148">
    <property type="entry name" value="KERATINOCYTE PROLINE-RICH PROTEIN"/>
    <property type="match status" value="1"/>
</dbReference>
<organism evidence="2 3">
    <name type="scientific">Calocera cornea HHB12733</name>
    <dbReference type="NCBI Taxonomy" id="1353952"/>
    <lineage>
        <taxon>Eukaryota</taxon>
        <taxon>Fungi</taxon>
        <taxon>Dikarya</taxon>
        <taxon>Basidiomycota</taxon>
        <taxon>Agaricomycotina</taxon>
        <taxon>Dacrymycetes</taxon>
        <taxon>Dacrymycetales</taxon>
        <taxon>Dacrymycetaceae</taxon>
        <taxon>Calocera</taxon>
    </lineage>
</organism>
<feature type="region of interest" description="Disordered" evidence="1">
    <location>
        <begin position="463"/>
        <end position="491"/>
    </location>
</feature>
<feature type="compositionally biased region" description="Basic and acidic residues" evidence="1">
    <location>
        <begin position="545"/>
        <end position="558"/>
    </location>
</feature>
<name>A0A165J272_9BASI</name>
<dbReference type="OrthoDB" id="10683584at2759"/>
<evidence type="ECO:0000313" key="3">
    <source>
        <dbReference type="Proteomes" id="UP000076842"/>
    </source>
</evidence>
<evidence type="ECO:0000313" key="2">
    <source>
        <dbReference type="EMBL" id="KZT61274.1"/>
    </source>
</evidence>
<dbReference type="InParanoid" id="A0A165J272"/>
<dbReference type="Proteomes" id="UP000076842">
    <property type="component" value="Unassembled WGS sequence"/>
</dbReference>
<keyword evidence="3" id="KW-1185">Reference proteome</keyword>